<name>A0A8T0EF76_ARGBR</name>
<gene>
    <name evidence="3" type="ORF">HNY73_018712</name>
</gene>
<keyword evidence="2" id="KW-0812">Transmembrane</keyword>
<keyword evidence="4" id="KW-1185">Reference proteome</keyword>
<evidence type="ECO:0000313" key="4">
    <source>
        <dbReference type="Proteomes" id="UP000807504"/>
    </source>
</evidence>
<protein>
    <submittedName>
        <fullName evidence="3">Uncharacterized protein</fullName>
    </submittedName>
</protein>
<evidence type="ECO:0000256" key="2">
    <source>
        <dbReference type="SAM" id="Phobius"/>
    </source>
</evidence>
<feature type="compositionally biased region" description="Basic and acidic residues" evidence="1">
    <location>
        <begin position="368"/>
        <end position="426"/>
    </location>
</feature>
<dbReference type="Proteomes" id="UP000807504">
    <property type="component" value="Unassembled WGS sequence"/>
</dbReference>
<feature type="transmembrane region" description="Helical" evidence="2">
    <location>
        <begin position="444"/>
        <end position="463"/>
    </location>
</feature>
<feature type="region of interest" description="Disordered" evidence="1">
    <location>
        <begin position="221"/>
        <end position="262"/>
    </location>
</feature>
<feature type="compositionally biased region" description="Acidic residues" evidence="1">
    <location>
        <begin position="95"/>
        <end position="114"/>
    </location>
</feature>
<comment type="caution">
    <text evidence="3">The sequence shown here is derived from an EMBL/GenBank/DDBJ whole genome shotgun (WGS) entry which is preliminary data.</text>
</comment>
<feature type="compositionally biased region" description="Polar residues" evidence="1">
    <location>
        <begin position="79"/>
        <end position="92"/>
    </location>
</feature>
<keyword evidence="2" id="KW-1133">Transmembrane helix</keyword>
<proteinExistence type="predicted"/>
<feature type="region of interest" description="Disordered" evidence="1">
    <location>
        <begin position="79"/>
        <end position="123"/>
    </location>
</feature>
<evidence type="ECO:0000313" key="3">
    <source>
        <dbReference type="EMBL" id="KAF8771273.1"/>
    </source>
</evidence>
<organism evidence="3 4">
    <name type="scientific">Argiope bruennichi</name>
    <name type="common">Wasp spider</name>
    <name type="synonym">Aranea bruennichi</name>
    <dbReference type="NCBI Taxonomy" id="94029"/>
    <lineage>
        <taxon>Eukaryota</taxon>
        <taxon>Metazoa</taxon>
        <taxon>Ecdysozoa</taxon>
        <taxon>Arthropoda</taxon>
        <taxon>Chelicerata</taxon>
        <taxon>Arachnida</taxon>
        <taxon>Araneae</taxon>
        <taxon>Araneomorphae</taxon>
        <taxon>Entelegynae</taxon>
        <taxon>Araneoidea</taxon>
        <taxon>Araneidae</taxon>
        <taxon>Argiope</taxon>
    </lineage>
</organism>
<dbReference type="AlphaFoldDB" id="A0A8T0EF76"/>
<feature type="region of interest" description="Disordered" evidence="1">
    <location>
        <begin position="331"/>
        <end position="426"/>
    </location>
</feature>
<sequence>MNSYVLKNVFSPLRVKPPKLQYETIGKIVTLEDPSKDLSIISDGIIPNVNEGSGTDDSDIGKHCIARVNDNSRKLNYVCSSSTEDSASQNAVEEQNSDEEQNSEEDQNSDEEQNSEGQISEEEKKTEELISYICMDNINYINDSYVLKNVFSPLRVKPPKLQYETIGKIVTLEDPSKDLSIISDGIISNVNEGSGTDDSDIGKHCIARVNDNSGKLNCVCSSPTEDSASQNAEEEQNSDEEQDIKEEQNSNEEEQDIEEEQSLERIFPELFIQLEEYTKFADQKKCFPYEIVNYMSESLKSINERIPIFSKYEECVRSINAKLGYETLEDKFPSNQNKSNIEEEQNSEEEKQNTEIEIQNFEEEQNTEEEKQNSELELNTEEKKQNNEKGKQNSELELNTEEKKQNNEKEKQHFEKEQNSEEEQRLGDMKRDCFIEPQEPLNRGIIFTVFCIVLIFIFSHSMAHYNYNLQKNNSVSPDPQMDHLMSYLLVDLFEDSTWAYDGRMYSIASMYEMHDLKHRTSLRLQSSITIANAWITLVLADVHKDQNLKESVESFLTTHSNETLHSDIWKNKTQSMMTTITEKYKADFQKQLLE</sequence>
<feature type="compositionally biased region" description="Polar residues" evidence="1">
    <location>
        <begin position="221"/>
        <end position="231"/>
    </location>
</feature>
<reference evidence="3" key="2">
    <citation type="submission" date="2020-06" db="EMBL/GenBank/DDBJ databases">
        <authorList>
            <person name="Sheffer M."/>
        </authorList>
    </citation>
    <scope>NUCLEOTIDE SEQUENCE</scope>
</reference>
<dbReference type="EMBL" id="JABXBU010002228">
    <property type="protein sequence ID" value="KAF8771273.1"/>
    <property type="molecule type" value="Genomic_DNA"/>
</dbReference>
<dbReference type="Gene3D" id="3.30.710.10">
    <property type="entry name" value="Potassium Channel Kv1.1, Chain A"/>
    <property type="match status" value="1"/>
</dbReference>
<reference evidence="3" key="1">
    <citation type="journal article" date="2020" name="bioRxiv">
        <title>Chromosome-level reference genome of the European wasp spider Argiope bruennichi: a resource for studies on range expansion and evolutionary adaptation.</title>
        <authorList>
            <person name="Sheffer M.M."/>
            <person name="Hoppe A."/>
            <person name="Krehenwinkel H."/>
            <person name="Uhl G."/>
            <person name="Kuss A.W."/>
            <person name="Jensen L."/>
            <person name="Jensen C."/>
            <person name="Gillespie R.G."/>
            <person name="Hoff K.J."/>
            <person name="Prost S."/>
        </authorList>
    </citation>
    <scope>NUCLEOTIDE SEQUENCE</scope>
</reference>
<feature type="compositionally biased region" description="Acidic residues" evidence="1">
    <location>
        <begin position="232"/>
        <end position="261"/>
    </location>
</feature>
<evidence type="ECO:0000256" key="1">
    <source>
        <dbReference type="SAM" id="MobiDB-lite"/>
    </source>
</evidence>
<keyword evidence="2" id="KW-0472">Membrane</keyword>
<dbReference type="InterPro" id="IPR011333">
    <property type="entry name" value="SKP1/BTB/POZ_sf"/>
</dbReference>
<accession>A0A8T0EF76</accession>